<dbReference type="Pfam" id="PF07876">
    <property type="entry name" value="Dabb"/>
    <property type="match status" value="1"/>
</dbReference>
<evidence type="ECO:0000313" key="4">
    <source>
        <dbReference type="Proteomes" id="UP001305702"/>
    </source>
</evidence>
<evidence type="ECO:0000256" key="1">
    <source>
        <dbReference type="ARBA" id="ARBA00011738"/>
    </source>
</evidence>
<dbReference type="PANTHER" id="PTHR33178:SF10">
    <property type="entry name" value="STRESS-RESPONSE A_B BARREL DOMAIN-CONTAINING PROTEIN"/>
    <property type="match status" value="1"/>
</dbReference>
<dbReference type="RefSeq" id="WP_315603804.1">
    <property type="nucleotide sequence ID" value="NZ_CP130318.1"/>
</dbReference>
<dbReference type="InterPro" id="IPR013097">
    <property type="entry name" value="Dabb"/>
</dbReference>
<accession>A0AA96RC14</accession>
<dbReference type="SUPFAM" id="SSF54909">
    <property type="entry name" value="Dimeric alpha+beta barrel"/>
    <property type="match status" value="1"/>
</dbReference>
<feature type="domain" description="Stress-response A/B barrel" evidence="2">
    <location>
        <begin position="2"/>
        <end position="97"/>
    </location>
</feature>
<comment type="subunit">
    <text evidence="1">Homodimer.</text>
</comment>
<dbReference type="SMART" id="SM00886">
    <property type="entry name" value="Dabb"/>
    <property type="match status" value="1"/>
</dbReference>
<dbReference type="PROSITE" id="PS51502">
    <property type="entry name" value="S_R_A_B_BARREL"/>
    <property type="match status" value="1"/>
</dbReference>
<dbReference type="InterPro" id="IPR044662">
    <property type="entry name" value="HS1/DABB1-like"/>
</dbReference>
<dbReference type="Gene3D" id="3.30.70.100">
    <property type="match status" value="1"/>
</dbReference>
<dbReference type="InterPro" id="IPR011008">
    <property type="entry name" value="Dimeric_a/b-barrel"/>
</dbReference>
<keyword evidence="4" id="KW-1185">Reference proteome</keyword>
<dbReference type="PANTHER" id="PTHR33178">
    <property type="match status" value="1"/>
</dbReference>
<dbReference type="EMBL" id="CP130318">
    <property type="protein sequence ID" value="WNQ10030.1"/>
    <property type="molecule type" value="Genomic_DNA"/>
</dbReference>
<evidence type="ECO:0000259" key="2">
    <source>
        <dbReference type="PROSITE" id="PS51502"/>
    </source>
</evidence>
<evidence type="ECO:0000313" key="3">
    <source>
        <dbReference type="EMBL" id="WNQ10030.1"/>
    </source>
</evidence>
<dbReference type="AlphaFoldDB" id="A0AA96RC14"/>
<gene>
    <name evidence="3" type="ORF">MJA45_20740</name>
</gene>
<dbReference type="Proteomes" id="UP001305702">
    <property type="component" value="Chromosome"/>
</dbReference>
<organism evidence="3 4">
    <name type="scientific">Paenibacillus aurantius</name>
    <dbReference type="NCBI Taxonomy" id="2918900"/>
    <lineage>
        <taxon>Bacteria</taxon>
        <taxon>Bacillati</taxon>
        <taxon>Bacillota</taxon>
        <taxon>Bacilli</taxon>
        <taxon>Bacillales</taxon>
        <taxon>Paenibacillaceae</taxon>
        <taxon>Paenibacillus</taxon>
    </lineage>
</organism>
<dbReference type="KEGG" id="paun:MJA45_20740"/>
<protein>
    <submittedName>
        <fullName evidence="3">Dabb family protein</fullName>
    </submittedName>
</protein>
<sequence length="100" mass="11167">MYEHLVVFRFNDLLTVEKEDELLGMLLGLKGEIPGIAELTAGRNVTEETDNRRGYAIGLRVTFESKVALQAYGPHPAHQRFVRALDGLLDNVVVVDYPIA</sequence>
<proteinExistence type="predicted"/>
<name>A0AA96RC14_9BACL</name>
<reference evidence="3 4" key="1">
    <citation type="submission" date="2022-02" db="EMBL/GenBank/DDBJ databases">
        <title>Paenibacillus sp. MBLB1776 Whole Genome Shotgun Sequencing.</title>
        <authorList>
            <person name="Hwang C.Y."/>
            <person name="Cho E.-S."/>
            <person name="Seo M.-J."/>
        </authorList>
    </citation>
    <scope>NUCLEOTIDE SEQUENCE [LARGE SCALE GENOMIC DNA]</scope>
    <source>
        <strain evidence="3 4">MBLB1776</strain>
    </source>
</reference>